<evidence type="ECO:0000313" key="2">
    <source>
        <dbReference type="WBParaSite" id="JU765_v2.g13246.t1"/>
    </source>
</evidence>
<organism evidence="1 2">
    <name type="scientific">Panagrolaimus sp. JU765</name>
    <dbReference type="NCBI Taxonomy" id="591449"/>
    <lineage>
        <taxon>Eukaryota</taxon>
        <taxon>Metazoa</taxon>
        <taxon>Ecdysozoa</taxon>
        <taxon>Nematoda</taxon>
        <taxon>Chromadorea</taxon>
        <taxon>Rhabditida</taxon>
        <taxon>Tylenchina</taxon>
        <taxon>Panagrolaimomorpha</taxon>
        <taxon>Panagrolaimoidea</taxon>
        <taxon>Panagrolaimidae</taxon>
        <taxon>Panagrolaimus</taxon>
    </lineage>
</organism>
<accession>A0AC34Q5Q2</accession>
<reference evidence="2" key="1">
    <citation type="submission" date="2022-11" db="UniProtKB">
        <authorList>
            <consortium name="WormBaseParasite"/>
        </authorList>
    </citation>
    <scope>IDENTIFICATION</scope>
</reference>
<proteinExistence type="predicted"/>
<dbReference type="Proteomes" id="UP000887576">
    <property type="component" value="Unplaced"/>
</dbReference>
<dbReference type="WBParaSite" id="JU765_v2.g13246.t1">
    <property type="protein sequence ID" value="JU765_v2.g13246.t1"/>
    <property type="gene ID" value="JU765_v2.g13246"/>
</dbReference>
<evidence type="ECO:0000313" key="1">
    <source>
        <dbReference type="Proteomes" id="UP000887576"/>
    </source>
</evidence>
<name>A0AC34Q5Q2_9BILA</name>
<sequence length="339" mass="37397">MLKKLIPSIQSSVRGYRAAVLHKYDTDIKIQDVKDKLPTDHELLIKTETAGVNHADCMMLKGKYHLQPPLPFIPGYEAIGIVESVGKKVQHWKEGDRVLVLKYDGVGTFADKVMAHEKIDVIVKVPYSIDADLAPALSVYGIAYLGMKKLITENRGNSFLVLSSRGTVGFAAIDLAQNVFEGVVFGASDSEDKLEAIRATKVDTTLNWTDGRLVSRVKEKTFNKGVDFVIDTVGGNVFDQGLQCLKIGGHILSLGFSSGDFPKVDLLDLHRVNGSLSAVWLSGLEKKEIAKALDMIAKMFDDGFLQGIKIQKYPLEDINKCFKEIQDPAFFGKAVLTMY</sequence>
<protein>
    <submittedName>
        <fullName evidence="2">Enoyl reductase (ER) domain-containing protein</fullName>
    </submittedName>
</protein>